<keyword evidence="1" id="KW-0732">Signal</keyword>
<dbReference type="EMBL" id="JAYMYQ010000004">
    <property type="protein sequence ID" value="KAK7338890.1"/>
    <property type="molecule type" value="Genomic_DNA"/>
</dbReference>
<sequence length="439" mass="49731">MPAWASLFRLGFSTYGLGLHSVKTESPGWGPTTGLHYLLRQVGTCVAGVLLNSDSIDGLRIILKTYYRPIILVQLSKVLGWLIVRFHDPDSDFSPALICPKNYAIGNLDQRSLSTIRPKFWMTHFTFRAVFTFHTRTSYRFHDPDSDFSPALICPKNYAIGNLDQRSLSTIRPKFWMTHFTFRAVFTFHTRTSYRLRYGSINSELATVPAGLYSINNMTTNYSRVYLWISTGSYVSRDAVKCVVMVVWEISILIISQADLFKRWLKMDHRSSFCLVCIWPASGSTAIMLDSFTYPPGIVGVYSWLIHEQVGIRLQIRLLIDSYYFRDLMVFSNAIDTAYLSLTPLGIGVLPDIKAYGSLGCWEVRSRMRELILLLQGLLGQLSLRAKFLEFTCPYSALCACHAKEAHTCPRYLEQTTGFSNFNVPILTPGTGIETPATC</sequence>
<comment type="caution">
    <text evidence="2">The sequence shown here is derived from an EMBL/GenBank/DDBJ whole genome shotgun (WGS) entry which is preliminary data.</text>
</comment>
<accession>A0AAN9LMN0</accession>
<dbReference type="AlphaFoldDB" id="A0AAN9LMN0"/>
<feature type="chain" id="PRO_5042894862" evidence="1">
    <location>
        <begin position="19"/>
        <end position="439"/>
    </location>
</feature>
<protein>
    <submittedName>
        <fullName evidence="2">Uncharacterized protein</fullName>
    </submittedName>
</protein>
<evidence type="ECO:0000313" key="3">
    <source>
        <dbReference type="Proteomes" id="UP001367508"/>
    </source>
</evidence>
<reference evidence="2 3" key="1">
    <citation type="submission" date="2024-01" db="EMBL/GenBank/DDBJ databases">
        <title>The genomes of 5 underutilized Papilionoideae crops provide insights into root nodulation and disease resistanc.</title>
        <authorList>
            <person name="Jiang F."/>
        </authorList>
    </citation>
    <scope>NUCLEOTIDE SEQUENCE [LARGE SCALE GENOMIC DNA]</scope>
    <source>
        <strain evidence="2">LVBAO_FW01</strain>
        <tissue evidence="2">Leaves</tissue>
    </source>
</reference>
<feature type="signal peptide" evidence="1">
    <location>
        <begin position="1"/>
        <end position="18"/>
    </location>
</feature>
<evidence type="ECO:0000256" key="1">
    <source>
        <dbReference type="SAM" id="SignalP"/>
    </source>
</evidence>
<organism evidence="2 3">
    <name type="scientific">Canavalia gladiata</name>
    <name type="common">Sword bean</name>
    <name type="synonym">Dolichos gladiatus</name>
    <dbReference type="NCBI Taxonomy" id="3824"/>
    <lineage>
        <taxon>Eukaryota</taxon>
        <taxon>Viridiplantae</taxon>
        <taxon>Streptophyta</taxon>
        <taxon>Embryophyta</taxon>
        <taxon>Tracheophyta</taxon>
        <taxon>Spermatophyta</taxon>
        <taxon>Magnoliopsida</taxon>
        <taxon>eudicotyledons</taxon>
        <taxon>Gunneridae</taxon>
        <taxon>Pentapetalae</taxon>
        <taxon>rosids</taxon>
        <taxon>fabids</taxon>
        <taxon>Fabales</taxon>
        <taxon>Fabaceae</taxon>
        <taxon>Papilionoideae</taxon>
        <taxon>50 kb inversion clade</taxon>
        <taxon>NPAAA clade</taxon>
        <taxon>indigoferoid/millettioid clade</taxon>
        <taxon>Phaseoleae</taxon>
        <taxon>Canavalia</taxon>
    </lineage>
</organism>
<evidence type="ECO:0000313" key="2">
    <source>
        <dbReference type="EMBL" id="KAK7338890.1"/>
    </source>
</evidence>
<gene>
    <name evidence="2" type="ORF">VNO77_19524</name>
</gene>
<dbReference type="Proteomes" id="UP001367508">
    <property type="component" value="Unassembled WGS sequence"/>
</dbReference>
<proteinExistence type="predicted"/>
<name>A0AAN9LMN0_CANGL</name>
<keyword evidence="3" id="KW-1185">Reference proteome</keyword>